<sequence length="275" mass="31004">MILHYCLFLLFILFNFVIAERVYLLDTLNATVELDWRTVTNVDGQDGWLEETYRSEDDGLNHQAYSVCNVEAKDPDNWILLPKLAKSEANRIFIEVKFSMRACAEMPAYSRACKETMRLYGRPSSSRDLLGDKWQEDPYWELIDTITATSEKSRSYIQTSSFAFNSSHVYFSFRDSGACSSLLYVKVYYQVCPSATSSFVYLPRTVTGSDVHSVVSVPGRCIANSSPPPGINQAPTSICRADGRWEQIGTSSNCDCNPGFIPIIEQNMCTGLYSL</sequence>
<organism evidence="1 2">
    <name type="scientific">Panagrolaimus sp. PS1159</name>
    <dbReference type="NCBI Taxonomy" id="55785"/>
    <lineage>
        <taxon>Eukaryota</taxon>
        <taxon>Metazoa</taxon>
        <taxon>Ecdysozoa</taxon>
        <taxon>Nematoda</taxon>
        <taxon>Chromadorea</taxon>
        <taxon>Rhabditida</taxon>
        <taxon>Tylenchina</taxon>
        <taxon>Panagrolaimomorpha</taxon>
        <taxon>Panagrolaimoidea</taxon>
        <taxon>Panagrolaimidae</taxon>
        <taxon>Panagrolaimus</taxon>
    </lineage>
</organism>
<dbReference type="Proteomes" id="UP000887580">
    <property type="component" value="Unplaced"/>
</dbReference>
<accession>A0AC35FZJ9</accession>
<reference evidence="2" key="1">
    <citation type="submission" date="2022-11" db="UniProtKB">
        <authorList>
            <consortium name="WormBaseParasite"/>
        </authorList>
    </citation>
    <scope>IDENTIFICATION</scope>
</reference>
<name>A0AC35FZJ9_9BILA</name>
<protein>
    <submittedName>
        <fullName evidence="2">Eph LBD domain-containing protein</fullName>
    </submittedName>
</protein>
<dbReference type="WBParaSite" id="PS1159_v2.g22521.t1">
    <property type="protein sequence ID" value="PS1159_v2.g22521.t1"/>
    <property type="gene ID" value="PS1159_v2.g22521"/>
</dbReference>
<evidence type="ECO:0000313" key="2">
    <source>
        <dbReference type="WBParaSite" id="PS1159_v2.g22521.t1"/>
    </source>
</evidence>
<evidence type="ECO:0000313" key="1">
    <source>
        <dbReference type="Proteomes" id="UP000887580"/>
    </source>
</evidence>
<proteinExistence type="predicted"/>